<name>A0A2X2LRL7_SPHMU</name>
<dbReference type="AlphaFoldDB" id="A0A2X2LRL7"/>
<dbReference type="InterPro" id="IPR022298">
    <property type="entry name" value="Conjug_transposon_TraN"/>
</dbReference>
<dbReference type="Proteomes" id="UP000251241">
    <property type="component" value="Unassembled WGS sequence"/>
</dbReference>
<proteinExistence type="predicted"/>
<organism evidence="1 2">
    <name type="scientific">Sphingobacterium multivorum</name>
    <dbReference type="NCBI Taxonomy" id="28454"/>
    <lineage>
        <taxon>Bacteria</taxon>
        <taxon>Pseudomonadati</taxon>
        <taxon>Bacteroidota</taxon>
        <taxon>Sphingobacteriia</taxon>
        <taxon>Sphingobacteriales</taxon>
        <taxon>Sphingobacteriaceae</taxon>
        <taxon>Sphingobacterium</taxon>
    </lineage>
</organism>
<dbReference type="RefSeq" id="WP_112375713.1">
    <property type="nucleotide sequence ID" value="NZ_CP069793.1"/>
</dbReference>
<dbReference type="NCBIfam" id="TIGR03780">
    <property type="entry name" value="Bac_Flav_CT_N"/>
    <property type="match status" value="1"/>
</dbReference>
<gene>
    <name evidence="1" type="ORF">NCTC11343_04184</name>
</gene>
<evidence type="ECO:0000313" key="1">
    <source>
        <dbReference type="EMBL" id="SPZ92130.1"/>
    </source>
</evidence>
<protein>
    <submittedName>
        <fullName evidence="1">Bacteroides conjugative transposon TraN protein</fullName>
    </submittedName>
</protein>
<evidence type="ECO:0000313" key="2">
    <source>
        <dbReference type="Proteomes" id="UP000251241"/>
    </source>
</evidence>
<dbReference type="GeneID" id="97182058"/>
<dbReference type="Pfam" id="PF13595">
    <property type="entry name" value="DUF4138"/>
    <property type="match status" value="1"/>
</dbReference>
<reference evidence="1 2" key="1">
    <citation type="submission" date="2018-06" db="EMBL/GenBank/DDBJ databases">
        <authorList>
            <consortium name="Pathogen Informatics"/>
            <person name="Doyle S."/>
        </authorList>
    </citation>
    <scope>NUCLEOTIDE SEQUENCE [LARGE SCALE GENOMIC DNA]</scope>
    <source>
        <strain evidence="1 2">NCTC11343</strain>
    </source>
</reference>
<accession>A0A2X2LRL7</accession>
<sequence>MRNLFLFLSAIFLLAATPTMAQTGGDHLLSDLKSIRISKGNTVHILSPEPIKYVDISSKRVVADLPIDNLLRLKIAPDSMNLDDSGTELGSITVVGENFMTQFRAFKTGQDIEAQSPVLYEINPLSTVPLEPSENNLSRSQMRSLSYTLLTQSGNRPKRKEEKFGIGIYLNGIRTIGDFIFLDLSFVNKTNLSFRPDQLRFFVEDKRITKATNVQSVEIEPLWQFQPFDLLKKKNRNIYVLKKVTFPGSKILRISLTEKQLSGRAIDLKIKYQDILNADSL</sequence>
<dbReference type="EMBL" id="UAUU01000011">
    <property type="protein sequence ID" value="SPZ92130.1"/>
    <property type="molecule type" value="Genomic_DNA"/>
</dbReference>